<evidence type="ECO:0000313" key="1">
    <source>
        <dbReference type="EMBL" id="MQM32582.1"/>
    </source>
</evidence>
<dbReference type="GO" id="GO:0004619">
    <property type="term" value="F:phosphoglycerate mutase activity"/>
    <property type="evidence" value="ECO:0007669"/>
    <property type="project" value="InterPro"/>
</dbReference>
<protein>
    <submittedName>
        <fullName evidence="1">Uncharacterized protein</fullName>
    </submittedName>
</protein>
<sequence>MQLTLVVPELVWPEPDDRATFDALVCPGLNTLIARCRLQRRAPQSFEASLGDAFGLNGSVPWAAFRVLGESQAPPAAGADPCWLCADPVHLRLHQDKLILADGSSLDISLDEAQELIAELNRQFADVGTFHVATADRWYLQLAGETNLGHFDVPPLSVVAGRKLGRQLPETPEARHLRQLLNEVQMVLYGQPANEKREEAGRSTINSLWLWGAGAQAAAN</sequence>
<dbReference type="Proteomes" id="UP000342300">
    <property type="component" value="Unassembled WGS sequence"/>
</dbReference>
<evidence type="ECO:0000313" key="2">
    <source>
        <dbReference type="Proteomes" id="UP000342300"/>
    </source>
</evidence>
<comment type="caution">
    <text evidence="1">The sequence shown here is derived from an EMBL/GenBank/DDBJ whole genome shotgun (WGS) entry which is preliminary data.</text>
</comment>
<dbReference type="EMBL" id="PDHS01000561">
    <property type="protein sequence ID" value="MQM32582.1"/>
    <property type="molecule type" value="Genomic_DNA"/>
</dbReference>
<name>A0A6A7S087_9PROT</name>
<feature type="non-terminal residue" evidence="1">
    <location>
        <position position="220"/>
    </location>
</feature>
<gene>
    <name evidence="1" type="ORF">CRU78_19645</name>
</gene>
<organism evidence="1 2">
    <name type="scientific">Candidatus Accumulibacter phosphatis</name>
    <dbReference type="NCBI Taxonomy" id="327160"/>
    <lineage>
        <taxon>Bacteria</taxon>
        <taxon>Pseudomonadati</taxon>
        <taxon>Pseudomonadota</taxon>
        <taxon>Betaproteobacteria</taxon>
        <taxon>Candidatus Accumulibacter</taxon>
    </lineage>
</organism>
<reference evidence="1 2" key="1">
    <citation type="submission" date="2017-09" db="EMBL/GenBank/DDBJ databases">
        <title>Metagenomic Analysis Reveals Denitrifying Candidatus Accumulibacter and Flanking Population as a Source of N2O.</title>
        <authorList>
            <person name="Gao H."/>
            <person name="Mao Y."/>
            <person name="Zhao X."/>
            <person name="Liu W.-T."/>
            <person name="Zhang T."/>
            <person name="Wells G."/>
        </authorList>
    </citation>
    <scope>NUCLEOTIDE SEQUENCE [LARGE SCALE GENOMIC DNA]</scope>
    <source>
        <strain evidence="1">CANDO_2_IC</strain>
    </source>
</reference>
<accession>A0A6A7S087</accession>
<dbReference type="AlphaFoldDB" id="A0A6A7S087"/>
<proteinExistence type="predicted"/>